<dbReference type="STRING" id="177413.SAMN05660859_3004"/>
<dbReference type="Proteomes" id="UP000198889">
    <property type="component" value="Unassembled WGS sequence"/>
</dbReference>
<dbReference type="SUPFAM" id="SSF46689">
    <property type="entry name" value="Homeodomain-like"/>
    <property type="match status" value="2"/>
</dbReference>
<accession>A0A1G4TIF2</accession>
<dbReference type="PROSITE" id="PS01124">
    <property type="entry name" value="HTH_ARAC_FAMILY_2"/>
    <property type="match status" value="1"/>
</dbReference>
<dbReference type="Gene3D" id="3.40.50.880">
    <property type="match status" value="1"/>
</dbReference>
<dbReference type="Gene3D" id="1.10.10.60">
    <property type="entry name" value="Homeodomain-like"/>
    <property type="match status" value="1"/>
</dbReference>
<dbReference type="InterPro" id="IPR009057">
    <property type="entry name" value="Homeodomain-like_sf"/>
</dbReference>
<dbReference type="SMART" id="SM00342">
    <property type="entry name" value="HTH_ARAC"/>
    <property type="match status" value="1"/>
</dbReference>
<keyword evidence="2 5" id="KW-0238">DNA-binding</keyword>
<evidence type="ECO:0000256" key="1">
    <source>
        <dbReference type="ARBA" id="ARBA00023015"/>
    </source>
</evidence>
<evidence type="ECO:0000313" key="5">
    <source>
        <dbReference type="EMBL" id="SCW81180.1"/>
    </source>
</evidence>
<dbReference type="InterPro" id="IPR018062">
    <property type="entry name" value="HTH_AraC-typ_CS"/>
</dbReference>
<dbReference type="PROSITE" id="PS00041">
    <property type="entry name" value="HTH_ARAC_FAMILY_1"/>
    <property type="match status" value="1"/>
</dbReference>
<feature type="domain" description="HTH araC/xylS-type" evidence="4">
    <location>
        <begin position="221"/>
        <end position="319"/>
    </location>
</feature>
<dbReference type="PANTHER" id="PTHR43130">
    <property type="entry name" value="ARAC-FAMILY TRANSCRIPTIONAL REGULATOR"/>
    <property type="match status" value="1"/>
</dbReference>
<dbReference type="Pfam" id="PF12833">
    <property type="entry name" value="HTH_18"/>
    <property type="match status" value="1"/>
</dbReference>
<evidence type="ECO:0000313" key="6">
    <source>
        <dbReference type="Proteomes" id="UP000198889"/>
    </source>
</evidence>
<evidence type="ECO:0000256" key="2">
    <source>
        <dbReference type="ARBA" id="ARBA00023125"/>
    </source>
</evidence>
<dbReference type="PANTHER" id="PTHR43130:SF3">
    <property type="entry name" value="HTH-TYPE TRANSCRIPTIONAL REGULATOR RV1931C"/>
    <property type="match status" value="1"/>
</dbReference>
<dbReference type="AlphaFoldDB" id="A0A1G4TIF2"/>
<dbReference type="EMBL" id="FMTP01000004">
    <property type="protein sequence ID" value="SCW81180.1"/>
    <property type="molecule type" value="Genomic_DNA"/>
</dbReference>
<gene>
    <name evidence="5" type="ORF">SAMN05660859_3004</name>
</gene>
<keyword evidence="3" id="KW-0804">Transcription</keyword>
<dbReference type="InterPro" id="IPR018060">
    <property type="entry name" value="HTH_AraC"/>
</dbReference>
<proteinExistence type="predicted"/>
<keyword evidence="6" id="KW-1185">Reference proteome</keyword>
<organism evidence="5 6">
    <name type="scientific">Ancylobacter rudongensis</name>
    <dbReference type="NCBI Taxonomy" id="177413"/>
    <lineage>
        <taxon>Bacteria</taxon>
        <taxon>Pseudomonadati</taxon>
        <taxon>Pseudomonadota</taxon>
        <taxon>Alphaproteobacteria</taxon>
        <taxon>Hyphomicrobiales</taxon>
        <taxon>Xanthobacteraceae</taxon>
        <taxon>Ancylobacter</taxon>
    </lineage>
</organism>
<dbReference type="InterPro" id="IPR052158">
    <property type="entry name" value="INH-QAR"/>
</dbReference>
<keyword evidence="1" id="KW-0805">Transcription regulation</keyword>
<dbReference type="Pfam" id="PF01965">
    <property type="entry name" value="DJ-1_PfpI"/>
    <property type="match status" value="1"/>
</dbReference>
<sequence length="321" mass="34799">MIFAPTDDALDVTLLLFPGLSLLSLAATLDPMRGANRVLGRPVFRWKLVSMDGQMPTASCGLPIPVDGAFDAGARQDVLMVVAAFEATRFATPPILKAIRAGAKRSVATGGIESGSWLMGFAGLLEGRRATTHWEDLEDFAARFPDTDVQPDRFVVDEPVFTSGGATPALDCMLALIRARHGYSAALDVASLYIYEEVRAGSDVQPIVSLGRIRQHEPRVAEAIRLMETHIDRPLTVAAIARRVGVSTRGLETLFVKTVDVPPGAYYVTLRLKAARRLVLDTNLPIADIAERTGFSAFASLSRAFRRQFGAPPSAARRQRL</sequence>
<evidence type="ECO:0000259" key="4">
    <source>
        <dbReference type="PROSITE" id="PS01124"/>
    </source>
</evidence>
<dbReference type="GO" id="GO:0043565">
    <property type="term" value="F:sequence-specific DNA binding"/>
    <property type="evidence" value="ECO:0007669"/>
    <property type="project" value="InterPro"/>
</dbReference>
<dbReference type="SUPFAM" id="SSF52317">
    <property type="entry name" value="Class I glutamine amidotransferase-like"/>
    <property type="match status" value="1"/>
</dbReference>
<dbReference type="InterPro" id="IPR002818">
    <property type="entry name" value="DJ-1/PfpI"/>
</dbReference>
<dbReference type="CDD" id="cd03136">
    <property type="entry name" value="GATase1_AraC_ArgR_like"/>
    <property type="match status" value="1"/>
</dbReference>
<name>A0A1G4TIF2_9HYPH</name>
<dbReference type="InterPro" id="IPR029062">
    <property type="entry name" value="Class_I_gatase-like"/>
</dbReference>
<dbReference type="GO" id="GO:0003700">
    <property type="term" value="F:DNA-binding transcription factor activity"/>
    <property type="evidence" value="ECO:0007669"/>
    <property type="project" value="InterPro"/>
</dbReference>
<reference evidence="6" key="1">
    <citation type="submission" date="2016-10" db="EMBL/GenBank/DDBJ databases">
        <authorList>
            <person name="Varghese N."/>
            <person name="Submissions S."/>
        </authorList>
    </citation>
    <scope>NUCLEOTIDE SEQUENCE [LARGE SCALE GENOMIC DNA]</scope>
    <source>
        <strain evidence="6">CGMCC 1.1761</strain>
    </source>
</reference>
<dbReference type="RefSeq" id="WP_091441136.1">
    <property type="nucleotide sequence ID" value="NZ_FMTP01000004.1"/>
</dbReference>
<protein>
    <submittedName>
        <fullName evidence="5">Transcriptional regulator GlxA family, contains an amidase domain and an AraC-type DNA-binding HTH domain</fullName>
    </submittedName>
</protein>
<evidence type="ECO:0000256" key="3">
    <source>
        <dbReference type="ARBA" id="ARBA00023163"/>
    </source>
</evidence>